<proteinExistence type="predicted"/>
<organism evidence="3 4">
    <name type="scientific">Parasphingorhabdus cellanae</name>
    <dbReference type="NCBI Taxonomy" id="2806553"/>
    <lineage>
        <taxon>Bacteria</taxon>
        <taxon>Pseudomonadati</taxon>
        <taxon>Pseudomonadota</taxon>
        <taxon>Alphaproteobacteria</taxon>
        <taxon>Sphingomonadales</taxon>
        <taxon>Sphingomonadaceae</taxon>
        <taxon>Parasphingorhabdus</taxon>
    </lineage>
</organism>
<evidence type="ECO:0000256" key="1">
    <source>
        <dbReference type="SAM" id="Coils"/>
    </source>
</evidence>
<evidence type="ECO:0000256" key="2">
    <source>
        <dbReference type="SAM" id="SignalP"/>
    </source>
</evidence>
<evidence type="ECO:0000313" key="4">
    <source>
        <dbReference type="Proteomes" id="UP000663923"/>
    </source>
</evidence>
<sequence>MNMKIRNMILTATGATMIILPAVGAAAHPSHRGEHEEILTQPIADVQNNYWFDYVADIREAEHELQKDLARATDEEDRRDAREEYRNEIADANKDYKKEMREKGYRVGRVTVGQ</sequence>
<name>A0ABX7T508_9SPHN</name>
<reference evidence="3 4" key="1">
    <citation type="submission" date="2021-03" db="EMBL/GenBank/DDBJ databases">
        <title>Complete genome of Parasphingorhabdus_sp.JHSY0214.</title>
        <authorList>
            <person name="Yoo J.H."/>
            <person name="Bae J.W."/>
        </authorList>
    </citation>
    <scope>NUCLEOTIDE SEQUENCE [LARGE SCALE GENOMIC DNA]</scope>
    <source>
        <strain evidence="3 4">JHSY0214</strain>
    </source>
</reference>
<evidence type="ECO:0000313" key="3">
    <source>
        <dbReference type="EMBL" id="QTD55335.1"/>
    </source>
</evidence>
<keyword evidence="1" id="KW-0175">Coiled coil</keyword>
<accession>A0ABX7T508</accession>
<dbReference type="EMBL" id="CP071794">
    <property type="protein sequence ID" value="QTD55335.1"/>
    <property type="molecule type" value="Genomic_DNA"/>
</dbReference>
<keyword evidence="2" id="KW-0732">Signal</keyword>
<feature type="chain" id="PRO_5045934081" evidence="2">
    <location>
        <begin position="28"/>
        <end position="114"/>
    </location>
</feature>
<feature type="coiled-coil region" evidence="1">
    <location>
        <begin position="55"/>
        <end position="102"/>
    </location>
</feature>
<dbReference type="Proteomes" id="UP000663923">
    <property type="component" value="Chromosome"/>
</dbReference>
<feature type="signal peptide" evidence="2">
    <location>
        <begin position="1"/>
        <end position="27"/>
    </location>
</feature>
<keyword evidence="4" id="KW-1185">Reference proteome</keyword>
<protein>
    <submittedName>
        <fullName evidence="3">Uncharacterized protein</fullName>
    </submittedName>
</protein>
<gene>
    <name evidence="3" type="ORF">J4G78_14115</name>
</gene>